<evidence type="ECO:0000313" key="6">
    <source>
        <dbReference type="EMBL" id="UQX87882.1"/>
    </source>
</evidence>
<evidence type="ECO:0000256" key="1">
    <source>
        <dbReference type="ARBA" id="ARBA00004776"/>
    </source>
</evidence>
<comment type="similarity">
    <text evidence="2">Belongs to the glycosyltransferase 2 family.</text>
</comment>
<reference evidence="6" key="2">
    <citation type="submission" date="2022-05" db="EMBL/GenBank/DDBJ databases">
        <authorList>
            <person name="Kim J.-S."/>
            <person name="Lee K."/>
            <person name="Suh M."/>
            <person name="Eom M."/>
            <person name="Kim J.-S."/>
            <person name="Kim D.-S."/>
            <person name="Ko S.-H."/>
            <person name="Shin Y."/>
            <person name="Lee J.-S."/>
        </authorList>
    </citation>
    <scope>NUCLEOTIDE SEQUENCE</scope>
    <source>
        <strain evidence="6">N237</strain>
    </source>
</reference>
<dbReference type="InterPro" id="IPR029044">
    <property type="entry name" value="Nucleotide-diphossugar_trans"/>
</dbReference>
<dbReference type="Proteomes" id="UP001056336">
    <property type="component" value="Chromosome"/>
</dbReference>
<evidence type="ECO:0000313" key="7">
    <source>
        <dbReference type="Proteomes" id="UP001056336"/>
    </source>
</evidence>
<dbReference type="PANTHER" id="PTHR43179:SF12">
    <property type="entry name" value="GALACTOFURANOSYLTRANSFERASE GLFT2"/>
    <property type="match status" value="1"/>
</dbReference>
<keyword evidence="3 6" id="KW-0328">Glycosyltransferase</keyword>
<dbReference type="InterPro" id="IPR001173">
    <property type="entry name" value="Glyco_trans_2-like"/>
</dbReference>
<name>A0ABY4QXL4_9ACTN</name>
<dbReference type="Gene3D" id="3.90.550.10">
    <property type="entry name" value="Spore Coat Polysaccharide Biosynthesis Protein SpsA, Chain A"/>
    <property type="match status" value="1"/>
</dbReference>
<evidence type="ECO:0000259" key="5">
    <source>
        <dbReference type="Pfam" id="PF00535"/>
    </source>
</evidence>
<keyword evidence="4 6" id="KW-0808">Transferase</keyword>
<dbReference type="SUPFAM" id="SSF53448">
    <property type="entry name" value="Nucleotide-diphospho-sugar transferases"/>
    <property type="match status" value="1"/>
</dbReference>
<sequence length="429" mass="46602">MKLPTEASDGGTTVPAGIWCPELDLGTETVRSRTAPEPSHASVRALVRLRGRTLGYVTIGRPPAQVTAHDLAEAARRAFPAAALTVAADEGAQVVDSPTQAESSGEAAGPRVSLVVCTRNRGEQLVACLNDLRELTYRNLDIIVVDNAPTDDSTRRYVDEASALDPRIRYATEPRPGLSCARNRGLREARGEYIAYTDDDVSVDADWITQLVAAFGDGEKVACVTGLVCTAALTTSAEIYFDARTASWSTRTEPVTYDLDRHALDDALYPYSAGIFGTGANFAFDRAVLVDMGGFDEALGAGTLTRGGEDLDIFVRVLRAGYAIRYDPSAVVWHHHRADEAALVQQMYGYGTGLTAYLAKMLSVRETRNDILRRVPKGLARMAKIKRATDDRLDTAAAPKGAMRRELTGYLAGPYLYARARRRLHRHPA</sequence>
<gene>
    <name evidence="6" type="ORF">M6D93_16470</name>
</gene>
<evidence type="ECO:0000256" key="2">
    <source>
        <dbReference type="ARBA" id="ARBA00006739"/>
    </source>
</evidence>
<dbReference type="EMBL" id="CP097332">
    <property type="protein sequence ID" value="UQX87882.1"/>
    <property type="molecule type" value="Genomic_DNA"/>
</dbReference>
<dbReference type="PANTHER" id="PTHR43179">
    <property type="entry name" value="RHAMNOSYLTRANSFERASE WBBL"/>
    <property type="match status" value="1"/>
</dbReference>
<keyword evidence="7" id="KW-1185">Reference proteome</keyword>
<dbReference type="Pfam" id="PF00535">
    <property type="entry name" value="Glycos_transf_2"/>
    <property type="match status" value="1"/>
</dbReference>
<proteinExistence type="inferred from homology"/>
<evidence type="ECO:0000256" key="4">
    <source>
        <dbReference type="ARBA" id="ARBA00022679"/>
    </source>
</evidence>
<accession>A0ABY4QXL4</accession>
<organism evidence="6 7">
    <name type="scientific">Jatrophihabitans telluris</name>
    <dbReference type="NCBI Taxonomy" id="2038343"/>
    <lineage>
        <taxon>Bacteria</taxon>
        <taxon>Bacillati</taxon>
        <taxon>Actinomycetota</taxon>
        <taxon>Actinomycetes</taxon>
        <taxon>Jatrophihabitantales</taxon>
        <taxon>Jatrophihabitantaceae</taxon>
        <taxon>Jatrophihabitans</taxon>
    </lineage>
</organism>
<feature type="domain" description="Glycosyltransferase 2-like" evidence="5">
    <location>
        <begin position="113"/>
        <end position="230"/>
    </location>
</feature>
<reference evidence="6" key="1">
    <citation type="journal article" date="2018" name="Int. J. Syst. Evol. Microbiol.">
        <title>Jatrophihabitans telluris sp. nov., isolated from sediment soil of lava forest wetlands and the emended description of the genus Jatrophihabitans.</title>
        <authorList>
            <person name="Lee K.C."/>
            <person name="Suh M.K."/>
            <person name="Eom M.K."/>
            <person name="Kim K.K."/>
            <person name="Kim J.S."/>
            <person name="Kim D.S."/>
            <person name="Ko S.H."/>
            <person name="Shin Y.K."/>
            <person name="Lee J.S."/>
        </authorList>
    </citation>
    <scope>NUCLEOTIDE SEQUENCE</scope>
    <source>
        <strain evidence="6">N237</strain>
    </source>
</reference>
<dbReference type="GO" id="GO:0016757">
    <property type="term" value="F:glycosyltransferase activity"/>
    <property type="evidence" value="ECO:0007669"/>
    <property type="project" value="UniProtKB-KW"/>
</dbReference>
<dbReference type="RefSeq" id="WP_249770845.1">
    <property type="nucleotide sequence ID" value="NZ_CP097332.1"/>
</dbReference>
<comment type="pathway">
    <text evidence="1">Cell wall biogenesis; cell wall polysaccharide biosynthesis.</text>
</comment>
<evidence type="ECO:0000256" key="3">
    <source>
        <dbReference type="ARBA" id="ARBA00022676"/>
    </source>
</evidence>
<dbReference type="EC" id="2.4.-.-" evidence="6"/>
<protein>
    <submittedName>
        <fullName evidence="6">Glycosyltransferase</fullName>
        <ecNumber evidence="6">2.4.-.-</ecNumber>
    </submittedName>
</protein>